<dbReference type="Pfam" id="PF20206">
    <property type="entry name" value="Tra1_ring"/>
    <property type="match status" value="2"/>
</dbReference>
<organism evidence="1 2">
    <name type="scientific">Eumeta variegata</name>
    <name type="common">Bagworm moth</name>
    <name type="synonym">Eumeta japonica</name>
    <dbReference type="NCBI Taxonomy" id="151549"/>
    <lineage>
        <taxon>Eukaryota</taxon>
        <taxon>Metazoa</taxon>
        <taxon>Ecdysozoa</taxon>
        <taxon>Arthropoda</taxon>
        <taxon>Hexapoda</taxon>
        <taxon>Insecta</taxon>
        <taxon>Pterygota</taxon>
        <taxon>Neoptera</taxon>
        <taxon>Endopterygota</taxon>
        <taxon>Lepidoptera</taxon>
        <taxon>Glossata</taxon>
        <taxon>Ditrysia</taxon>
        <taxon>Tineoidea</taxon>
        <taxon>Psychidae</taxon>
        <taxon>Oiketicinae</taxon>
        <taxon>Eumeta</taxon>
    </lineage>
</organism>
<proteinExistence type="predicted"/>
<keyword evidence="2" id="KW-1185">Reference proteome</keyword>
<name>A0A4C2A184_EUMVA</name>
<evidence type="ECO:0000313" key="1">
    <source>
        <dbReference type="EMBL" id="GBP94496.1"/>
    </source>
</evidence>
<protein>
    <submittedName>
        <fullName evidence="1">Uncharacterized protein</fullName>
    </submittedName>
</protein>
<dbReference type="Proteomes" id="UP000299102">
    <property type="component" value="Unassembled WGS sequence"/>
</dbReference>
<sequence>MRCNGSGFASSTLDHRRLAVDLAEVVLKWELQRIRDHDQDDNVRSIEHGLVKPCTVFVSQIKQEPDAGKPIDKQHIDVVVNLLLRLACQGSTDKDKRTLLVSTSSAGLSAPQVKSFRRCVQLLKTAPEARQQCEPKVPWLDKVFASADSNAGACTNACTALELLYEELETLYSSVSKYVFEGLANHEKCEWKRERRGATRPLMMLKACCSSSPSYIDRVLTPLMRVLQRMVRDHVASTPDAATSDLLILALDLLKARVAVMPVEIRKPSLVLVGLIKSADARHAVIKAITRMVEEWMKFRPTTALGVAAAPSLREKSILLVKLMQYVEKRFPDDPELNAQFLELVNYVYRDDTLKTSELSKLEPAFLAGLRCSTTYSSQVFSVRLKCADAYTIDLYSNSHKQQNLLPNITAVINWGDSENANLLVTCSVKEESSDGFNDSLDMDKDDVMDMDLDSNSNQKDDLNKQVPNRQKALNQIISKQCEFLELARRAHGTVDYGGNFATWTTPWHTPLG</sequence>
<dbReference type="AlphaFoldDB" id="A0A4C2A184"/>
<dbReference type="STRING" id="151549.A0A4C2A184"/>
<dbReference type="EMBL" id="BGZK01002511">
    <property type="protein sequence ID" value="GBP94496.1"/>
    <property type="molecule type" value="Genomic_DNA"/>
</dbReference>
<gene>
    <name evidence="1" type="ORF">EVAR_95223_1</name>
</gene>
<comment type="caution">
    <text evidence="1">The sequence shown here is derived from an EMBL/GenBank/DDBJ whole genome shotgun (WGS) entry which is preliminary data.</text>
</comment>
<dbReference type="OrthoDB" id="5570127at2759"/>
<accession>A0A4C2A184</accession>
<evidence type="ECO:0000313" key="2">
    <source>
        <dbReference type="Proteomes" id="UP000299102"/>
    </source>
</evidence>
<dbReference type="InterPro" id="IPR046805">
    <property type="entry name" value="Tra1_ring"/>
</dbReference>
<reference evidence="1 2" key="1">
    <citation type="journal article" date="2019" name="Commun. Biol.">
        <title>The bagworm genome reveals a unique fibroin gene that provides high tensile strength.</title>
        <authorList>
            <person name="Kono N."/>
            <person name="Nakamura H."/>
            <person name="Ohtoshi R."/>
            <person name="Tomita M."/>
            <person name="Numata K."/>
            <person name="Arakawa K."/>
        </authorList>
    </citation>
    <scope>NUCLEOTIDE SEQUENCE [LARGE SCALE GENOMIC DNA]</scope>
</reference>